<reference evidence="12 13" key="1">
    <citation type="journal article" date="2015" name="Plant Cell">
        <title>Oil accumulation by the oleaginous diatom Fistulifera solaris as revealed by the genome and transcriptome.</title>
        <authorList>
            <person name="Tanaka T."/>
            <person name="Maeda Y."/>
            <person name="Veluchamy A."/>
            <person name="Tanaka M."/>
            <person name="Abida H."/>
            <person name="Marechal E."/>
            <person name="Bowler C."/>
            <person name="Muto M."/>
            <person name="Sunaga Y."/>
            <person name="Tanaka M."/>
            <person name="Yoshino T."/>
            <person name="Taniguchi T."/>
            <person name="Fukuda Y."/>
            <person name="Nemoto M."/>
            <person name="Matsumoto M."/>
            <person name="Wong P.S."/>
            <person name="Aburatani S."/>
            <person name="Fujibuchi W."/>
        </authorList>
    </citation>
    <scope>NUCLEOTIDE SEQUENCE [LARGE SCALE GENOMIC DNA]</scope>
    <source>
        <strain evidence="12 13">JPCC DA0580</strain>
    </source>
</reference>
<dbReference type="PANTHER" id="PTHR45667">
    <property type="entry name" value="S-ADENOSYLMETHIONINE MITOCHONDRIAL CARRIER PROTEIN"/>
    <property type="match status" value="1"/>
</dbReference>
<evidence type="ECO:0000256" key="5">
    <source>
        <dbReference type="ARBA" id="ARBA00022737"/>
    </source>
</evidence>
<evidence type="ECO:0000256" key="6">
    <source>
        <dbReference type="ARBA" id="ARBA00022989"/>
    </source>
</evidence>
<evidence type="ECO:0000256" key="8">
    <source>
        <dbReference type="PROSITE-ProRule" id="PRU00282"/>
    </source>
</evidence>
<dbReference type="InterPro" id="IPR018108">
    <property type="entry name" value="MCP_transmembrane"/>
</dbReference>
<evidence type="ECO:0000313" key="12">
    <source>
        <dbReference type="EMBL" id="GAX29412.1"/>
    </source>
</evidence>
<dbReference type="PRINTS" id="PR00926">
    <property type="entry name" value="MITOCARRIER"/>
</dbReference>
<dbReference type="InParanoid" id="A0A1Z5KTJ6"/>
<keyword evidence="7 8" id="KW-0472">Membrane</keyword>
<feature type="chain" id="PRO_5012599847" evidence="11">
    <location>
        <begin position="22"/>
        <end position="441"/>
    </location>
</feature>
<dbReference type="InterPro" id="IPR002067">
    <property type="entry name" value="MCP"/>
</dbReference>
<dbReference type="GO" id="GO:0016020">
    <property type="term" value="C:membrane"/>
    <property type="evidence" value="ECO:0007669"/>
    <property type="project" value="UniProtKB-SubCell"/>
</dbReference>
<protein>
    <submittedName>
        <fullName evidence="12">Uncharacterized protein</fullName>
    </submittedName>
</protein>
<organism evidence="12 13">
    <name type="scientific">Fistulifera solaris</name>
    <name type="common">Oleaginous diatom</name>
    <dbReference type="NCBI Taxonomy" id="1519565"/>
    <lineage>
        <taxon>Eukaryota</taxon>
        <taxon>Sar</taxon>
        <taxon>Stramenopiles</taxon>
        <taxon>Ochrophyta</taxon>
        <taxon>Bacillariophyta</taxon>
        <taxon>Bacillariophyceae</taxon>
        <taxon>Bacillariophycidae</taxon>
        <taxon>Naviculales</taxon>
        <taxon>Naviculaceae</taxon>
        <taxon>Fistulifera</taxon>
    </lineage>
</organism>
<evidence type="ECO:0000256" key="3">
    <source>
        <dbReference type="ARBA" id="ARBA00022448"/>
    </source>
</evidence>
<dbReference type="OrthoDB" id="270584at2759"/>
<dbReference type="GO" id="GO:0055085">
    <property type="term" value="P:transmembrane transport"/>
    <property type="evidence" value="ECO:0007669"/>
    <property type="project" value="InterPro"/>
</dbReference>
<dbReference type="EMBL" id="BDSP01000289">
    <property type="protein sequence ID" value="GAX29412.1"/>
    <property type="molecule type" value="Genomic_DNA"/>
</dbReference>
<comment type="similarity">
    <text evidence="2 9">Belongs to the mitochondrial carrier (TC 2.A.29) family.</text>
</comment>
<evidence type="ECO:0000256" key="11">
    <source>
        <dbReference type="SAM" id="SignalP"/>
    </source>
</evidence>
<comment type="subcellular location">
    <subcellularLocation>
        <location evidence="1">Membrane</location>
        <topology evidence="1">Multi-pass membrane protein</topology>
    </subcellularLocation>
</comment>
<accession>A0A1Z5KTJ6</accession>
<dbReference type="PROSITE" id="PS50920">
    <property type="entry name" value="SOLCAR"/>
    <property type="match status" value="3"/>
</dbReference>
<evidence type="ECO:0000256" key="1">
    <source>
        <dbReference type="ARBA" id="ARBA00004141"/>
    </source>
</evidence>
<keyword evidence="13" id="KW-1185">Reference proteome</keyword>
<feature type="repeat" description="Solcar" evidence="8">
    <location>
        <begin position="192"/>
        <end position="274"/>
    </location>
</feature>
<evidence type="ECO:0000256" key="9">
    <source>
        <dbReference type="RuleBase" id="RU000488"/>
    </source>
</evidence>
<dbReference type="AlphaFoldDB" id="A0A1Z5KTJ6"/>
<evidence type="ECO:0000256" key="2">
    <source>
        <dbReference type="ARBA" id="ARBA00006375"/>
    </source>
</evidence>
<dbReference type="InterPro" id="IPR023395">
    <property type="entry name" value="MCP_dom_sf"/>
</dbReference>
<feature type="repeat" description="Solcar" evidence="8">
    <location>
        <begin position="284"/>
        <end position="373"/>
    </location>
</feature>
<keyword evidence="3 9" id="KW-0813">Transport</keyword>
<dbReference type="Gene3D" id="1.50.40.10">
    <property type="entry name" value="Mitochondrial carrier domain"/>
    <property type="match status" value="2"/>
</dbReference>
<proteinExistence type="inferred from homology"/>
<evidence type="ECO:0000313" key="13">
    <source>
        <dbReference type="Proteomes" id="UP000198406"/>
    </source>
</evidence>
<feature type="repeat" description="Solcar" evidence="8">
    <location>
        <begin position="100"/>
        <end position="178"/>
    </location>
</feature>
<keyword evidence="4 8" id="KW-0812">Transmembrane</keyword>
<evidence type="ECO:0000256" key="4">
    <source>
        <dbReference type="ARBA" id="ARBA00022692"/>
    </source>
</evidence>
<feature type="region of interest" description="Disordered" evidence="10">
    <location>
        <begin position="70"/>
        <end position="95"/>
    </location>
</feature>
<keyword evidence="11" id="KW-0732">Signal</keyword>
<dbReference type="SUPFAM" id="SSF103506">
    <property type="entry name" value="Mitochondrial carrier"/>
    <property type="match status" value="1"/>
</dbReference>
<gene>
    <name evidence="12" type="ORF">FisN_16Hh148</name>
</gene>
<keyword evidence="6" id="KW-1133">Transmembrane helix</keyword>
<dbReference type="Pfam" id="PF00153">
    <property type="entry name" value="Mito_carr"/>
    <property type="match status" value="3"/>
</dbReference>
<evidence type="ECO:0000256" key="7">
    <source>
        <dbReference type="ARBA" id="ARBA00023136"/>
    </source>
</evidence>
<dbReference type="Proteomes" id="UP000198406">
    <property type="component" value="Unassembled WGS sequence"/>
</dbReference>
<feature type="signal peptide" evidence="11">
    <location>
        <begin position="1"/>
        <end position="21"/>
    </location>
</feature>
<evidence type="ECO:0000256" key="10">
    <source>
        <dbReference type="SAM" id="MobiDB-lite"/>
    </source>
</evidence>
<comment type="caution">
    <text evidence="12">The sequence shown here is derived from an EMBL/GenBank/DDBJ whole genome shotgun (WGS) entry which is preliminary data.</text>
</comment>
<name>A0A1Z5KTJ6_FISSO</name>
<sequence>MRRQHVLAFLHLVMHLLRCDAREISQVSSAISLGIKSALARKSSFLPPANALSTKENTRIADSVFVPPRGVVRDRSSSSTSRPPRPRPQKTTSSSTIRPLVFWENMVCGAISRSVAQTVMHPANTCKTLLQSSPDYRFRELLKPSMFHRLSIGAGANLLLSLPHGAINFAVLEAVRHRLGKLAKQFHTPAHFDPALDFVSSCISTISCSAVSTPQMVIMDNIMAGNYPHLAGAITQIHAKYGVAGFYRGWLPGLMGKIPAYALTWTFFQRFKNLRARLIPDRPASNIENSIMGSTASALTVCIMIPVDTIKTRLVTQAGRVGPAKYKGIIDCARTVLREEGLVSFYRGLPPRLVSVVPMIGIQFGVYEAMKRIMVQRQKTRTSSPDTYYGPEQIMQETSMEVAASLANPFPAPRFLKRITPQPPRTTWRDRLKLSNKSLAN</sequence>
<keyword evidence="5" id="KW-0677">Repeat</keyword>